<sequence>MRDRTAYCQSNTHQQSVTVHIQSKIAPTITRAGRLKRMTDPHLPPELDELGLTAEQRAELDALSAEERQAALEYLDRVSLFGSRSRELFAELAPQLEDFGHLVTDVMRKQRGEQAREGWLDQAMLFSLQAEAAHAIARRDVNAVVYFNGLADDYRDKVSERRRDEDTD</sequence>
<dbReference type="EMBL" id="JAXAVW010000039">
    <property type="protein sequence ID" value="MDX8035848.1"/>
    <property type="molecule type" value="Genomic_DNA"/>
</dbReference>
<dbReference type="RefSeq" id="WP_319970865.1">
    <property type="nucleotide sequence ID" value="NZ_JAXAVW010000039.1"/>
</dbReference>
<protein>
    <recommendedName>
        <fullName evidence="3">TipAS antibiotic-recognition domain-containing protein</fullName>
    </recommendedName>
</protein>
<comment type="caution">
    <text evidence="1">The sequence shown here is derived from an EMBL/GenBank/DDBJ whole genome shotgun (WGS) entry which is preliminary data.</text>
</comment>
<proteinExistence type="predicted"/>
<reference evidence="1 2" key="1">
    <citation type="submission" date="2023-11" db="EMBL/GenBank/DDBJ databases">
        <title>Lentzea sokolovensis, sp. nov., Lentzea kristufkii, sp. nov., and Lentzea miocenensis, sp. nov., rare actinobacteria from Sokolov Coal Basin, Miocene lacustrine sediment, Czech Republic.</title>
        <authorList>
            <person name="Lara A."/>
            <person name="Kotroba L."/>
            <person name="Nouioui I."/>
            <person name="Neumann-Schaal M."/>
            <person name="Mast Y."/>
            <person name="Chronakova A."/>
        </authorList>
    </citation>
    <scope>NUCLEOTIDE SEQUENCE [LARGE SCALE GENOMIC DNA]</scope>
    <source>
        <strain evidence="1 2">BCCO 10_0856</strain>
    </source>
</reference>
<evidence type="ECO:0000313" key="1">
    <source>
        <dbReference type="EMBL" id="MDX8035848.1"/>
    </source>
</evidence>
<name>A0ABU4TCD6_9PSEU</name>
<dbReference type="Proteomes" id="UP001285521">
    <property type="component" value="Unassembled WGS sequence"/>
</dbReference>
<organism evidence="1 2">
    <name type="scientific">Lentzea miocenica</name>
    <dbReference type="NCBI Taxonomy" id="3095431"/>
    <lineage>
        <taxon>Bacteria</taxon>
        <taxon>Bacillati</taxon>
        <taxon>Actinomycetota</taxon>
        <taxon>Actinomycetes</taxon>
        <taxon>Pseudonocardiales</taxon>
        <taxon>Pseudonocardiaceae</taxon>
        <taxon>Lentzea</taxon>
    </lineage>
</organism>
<gene>
    <name evidence="1" type="ORF">SK803_37100</name>
</gene>
<accession>A0ABU4TCD6</accession>
<evidence type="ECO:0008006" key="3">
    <source>
        <dbReference type="Google" id="ProtNLM"/>
    </source>
</evidence>
<keyword evidence="2" id="KW-1185">Reference proteome</keyword>
<evidence type="ECO:0000313" key="2">
    <source>
        <dbReference type="Proteomes" id="UP001285521"/>
    </source>
</evidence>